<dbReference type="InterPro" id="IPR027417">
    <property type="entry name" value="P-loop_NTPase"/>
</dbReference>
<dbReference type="RefSeq" id="WP_326044008.1">
    <property type="nucleotide sequence ID" value="NZ_JARLLF010000018.1"/>
</dbReference>
<organism evidence="1 2">
    <name type="scientific">Paenibacillus macerans</name>
    <name type="common">Bacillus macerans</name>
    <dbReference type="NCBI Taxonomy" id="44252"/>
    <lineage>
        <taxon>Bacteria</taxon>
        <taxon>Bacillati</taxon>
        <taxon>Bacillota</taxon>
        <taxon>Bacilli</taxon>
        <taxon>Bacillales</taxon>
        <taxon>Paenibacillaceae</taxon>
        <taxon>Paenibacillus</taxon>
    </lineage>
</organism>
<dbReference type="EMBL" id="WNZZ01000024">
    <property type="protein sequence ID" value="MUG25360.1"/>
    <property type="molecule type" value="Genomic_DNA"/>
</dbReference>
<accession>A0A6N8F2E9</accession>
<dbReference type="SUPFAM" id="SSF52540">
    <property type="entry name" value="P-loop containing nucleoside triphosphate hydrolases"/>
    <property type="match status" value="1"/>
</dbReference>
<name>A0A6N8F2E9_PAEMA</name>
<reference evidence="1 2" key="1">
    <citation type="submission" date="2019-11" db="EMBL/GenBank/DDBJ databases">
        <title>Draft genome sequences of five Paenibacillus species of dairy origin.</title>
        <authorList>
            <person name="Olajide A.M."/>
            <person name="Chen S."/>
            <person name="Lapointe G."/>
        </authorList>
    </citation>
    <scope>NUCLEOTIDE SEQUENCE [LARGE SCALE GENOMIC DNA]</scope>
    <source>
        <strain evidence="1 2">3CT49</strain>
    </source>
</reference>
<protein>
    <submittedName>
        <fullName evidence="1">AAA family ATPase</fullName>
    </submittedName>
</protein>
<comment type="caution">
    <text evidence="1">The sequence shown here is derived from an EMBL/GenBank/DDBJ whole genome shotgun (WGS) entry which is preliminary data.</text>
</comment>
<gene>
    <name evidence="1" type="ORF">GNQ08_23620</name>
</gene>
<dbReference type="Gene3D" id="3.40.50.300">
    <property type="entry name" value="P-loop containing nucleotide triphosphate hydrolases"/>
    <property type="match status" value="1"/>
</dbReference>
<sequence length="173" mass="20104">MKGYILLAGIHGSGKTFLSNKIKKHLDVDVYSISNLIRQAGTNLDKTNKYTEEITNNQTLWKRELNKINTNKKYLLLDGHFCLLDSTGLITKLPNETFSETKMNKIILVKHNPFIIRSRLQDRDKKDYPLELLTEFQLSEIEAAKLYSKQFNVPLFTYDESDPFIELLQFIDS</sequence>
<dbReference type="AlphaFoldDB" id="A0A6N8F2E9"/>
<proteinExistence type="predicted"/>
<dbReference type="Pfam" id="PF13207">
    <property type="entry name" value="AAA_17"/>
    <property type="match status" value="1"/>
</dbReference>
<evidence type="ECO:0000313" key="1">
    <source>
        <dbReference type="EMBL" id="MUG25360.1"/>
    </source>
</evidence>
<dbReference type="Proteomes" id="UP000442469">
    <property type="component" value="Unassembled WGS sequence"/>
</dbReference>
<evidence type="ECO:0000313" key="2">
    <source>
        <dbReference type="Proteomes" id="UP000442469"/>
    </source>
</evidence>